<sequence>MFWKGVSWASCSAIWAVDWRSKCWRRRGGDGGMRREKVLLKESNWSLDLSMGWEVWSLWREFSRREKSGWFLVRRASTVIPVPPGTALHQLFSVPRTGRSLAGASSQSDIRERVFFLGGGDFSVI</sequence>
<reference evidence="1" key="2">
    <citation type="submission" date="2020-07" db="EMBL/GenBank/DDBJ databases">
        <authorList>
            <person name="Vera ALvarez R."/>
            <person name="Arias-Moreno D.M."/>
            <person name="Jimenez-Jacinto V."/>
            <person name="Jimenez-Bremont J.F."/>
            <person name="Swaminathan K."/>
            <person name="Moose S.P."/>
            <person name="Guerrero-Gonzalez M.L."/>
            <person name="Marino-Ramirez L."/>
            <person name="Landsman D."/>
            <person name="Rodriguez-Kessler M."/>
            <person name="Delgado-Sanchez P."/>
        </authorList>
    </citation>
    <scope>NUCLEOTIDE SEQUENCE</scope>
    <source>
        <tissue evidence="1">Cladode</tissue>
    </source>
</reference>
<proteinExistence type="predicted"/>
<reference evidence="1" key="1">
    <citation type="journal article" date="2013" name="J. Plant Res.">
        <title>Effect of fungi and light on seed germination of three Opuntia species from semiarid lands of central Mexico.</title>
        <authorList>
            <person name="Delgado-Sanchez P."/>
            <person name="Jimenez-Bremont J.F."/>
            <person name="Guerrero-Gonzalez Mde L."/>
            <person name="Flores J."/>
        </authorList>
    </citation>
    <scope>NUCLEOTIDE SEQUENCE</scope>
    <source>
        <tissue evidence="1">Cladode</tissue>
    </source>
</reference>
<name>A0A7C8YXI9_OPUST</name>
<dbReference type="AlphaFoldDB" id="A0A7C8YXI9"/>
<protein>
    <submittedName>
        <fullName evidence="1">Uncharacterized protein</fullName>
    </submittedName>
</protein>
<dbReference type="EMBL" id="GISG01068204">
    <property type="protein sequence ID" value="MBA4629079.1"/>
    <property type="molecule type" value="Transcribed_RNA"/>
</dbReference>
<organism evidence="1">
    <name type="scientific">Opuntia streptacantha</name>
    <name type="common">Prickly pear cactus</name>
    <name type="synonym">Opuntia cardona</name>
    <dbReference type="NCBI Taxonomy" id="393608"/>
    <lineage>
        <taxon>Eukaryota</taxon>
        <taxon>Viridiplantae</taxon>
        <taxon>Streptophyta</taxon>
        <taxon>Embryophyta</taxon>
        <taxon>Tracheophyta</taxon>
        <taxon>Spermatophyta</taxon>
        <taxon>Magnoliopsida</taxon>
        <taxon>eudicotyledons</taxon>
        <taxon>Gunneridae</taxon>
        <taxon>Pentapetalae</taxon>
        <taxon>Caryophyllales</taxon>
        <taxon>Cactineae</taxon>
        <taxon>Cactaceae</taxon>
        <taxon>Opuntioideae</taxon>
        <taxon>Opuntia</taxon>
    </lineage>
</organism>
<evidence type="ECO:0000313" key="1">
    <source>
        <dbReference type="EMBL" id="MBA4629079.1"/>
    </source>
</evidence>
<accession>A0A7C8YXI9</accession>